<dbReference type="RefSeq" id="WP_047195645.1">
    <property type="nucleotide sequence ID" value="NZ_CP011371.1"/>
</dbReference>
<dbReference type="SUPFAM" id="SSF52317">
    <property type="entry name" value="Class I glutamine amidotransferase-like"/>
    <property type="match status" value="1"/>
</dbReference>
<dbReference type="SMART" id="SM00342">
    <property type="entry name" value="HTH_ARAC"/>
    <property type="match status" value="1"/>
</dbReference>
<dbReference type="Gene3D" id="1.10.10.60">
    <property type="entry name" value="Homeodomain-like"/>
    <property type="match status" value="1"/>
</dbReference>
<dbReference type="STRING" id="413882.AAW51_3537"/>
<evidence type="ECO:0000313" key="5">
    <source>
        <dbReference type="EMBL" id="AKJ30228.1"/>
    </source>
</evidence>
<dbReference type="InterPro" id="IPR002818">
    <property type="entry name" value="DJ-1/PfpI"/>
</dbReference>
<dbReference type="Gene3D" id="3.40.50.880">
    <property type="match status" value="1"/>
</dbReference>
<feature type="domain" description="HTH araC/xylS-type" evidence="4">
    <location>
        <begin position="224"/>
        <end position="322"/>
    </location>
</feature>
<dbReference type="GO" id="GO:0043565">
    <property type="term" value="F:sequence-specific DNA binding"/>
    <property type="evidence" value="ECO:0007669"/>
    <property type="project" value="InterPro"/>
</dbReference>
<dbReference type="InterPro" id="IPR018060">
    <property type="entry name" value="HTH_AraC"/>
</dbReference>
<evidence type="ECO:0000256" key="2">
    <source>
        <dbReference type="ARBA" id="ARBA00023125"/>
    </source>
</evidence>
<evidence type="ECO:0000259" key="4">
    <source>
        <dbReference type="PROSITE" id="PS01124"/>
    </source>
</evidence>
<dbReference type="Pfam" id="PF01965">
    <property type="entry name" value="DJ-1_PfpI"/>
    <property type="match status" value="1"/>
</dbReference>
<dbReference type="InterPro" id="IPR050204">
    <property type="entry name" value="AraC_XylS_family_regulators"/>
</dbReference>
<keyword evidence="1" id="KW-0805">Transcription regulation</keyword>
<accession>A0A0G3BQG2</accession>
<keyword evidence="3" id="KW-0804">Transcription</keyword>
<dbReference type="EMBL" id="CP011371">
    <property type="protein sequence ID" value="AKJ30228.1"/>
    <property type="molecule type" value="Genomic_DNA"/>
</dbReference>
<dbReference type="PROSITE" id="PS01124">
    <property type="entry name" value="HTH_ARAC_FAMILY_2"/>
    <property type="match status" value="1"/>
</dbReference>
<evidence type="ECO:0000256" key="1">
    <source>
        <dbReference type="ARBA" id="ARBA00023015"/>
    </source>
</evidence>
<sequence>MNDFTVLVLPGAYASSVTLTLDVLAAAAAMAVHVGVAPPRWRVYGTQAGDIHLPHGLTLRSRPLPLRARPDRSVWVVPGLGVERPEAALSRLAEPDAQRAIRALRAQVRGGGMVGASCSAVYLLQAADLLAGRKATISWWLAPQLQRLEPRCQVQADRVVVADGLVVTAGAALAHSDLMLHLLRDRCGAALADAVSRVLLLDARQTQAPFVMPSLLGGGHELVATLVARIERSLPKTPSVAQLAAECGVSERTLSRHVRAATGRSPLALVQSVRLSKARLLLEGSMLSVEQVAERVGYADAGALRRLMRKLVGATPRQIRPAANGLSKRS</sequence>
<dbReference type="AlphaFoldDB" id="A0A0G3BQG2"/>
<protein>
    <submittedName>
        <fullName evidence="5">AraC family transcriptional regulator</fullName>
    </submittedName>
</protein>
<dbReference type="Pfam" id="PF12833">
    <property type="entry name" value="HTH_18"/>
    <property type="match status" value="1"/>
</dbReference>
<dbReference type="SUPFAM" id="SSF46689">
    <property type="entry name" value="Homeodomain-like"/>
    <property type="match status" value="2"/>
</dbReference>
<dbReference type="GO" id="GO:0003700">
    <property type="term" value="F:DNA-binding transcription factor activity"/>
    <property type="evidence" value="ECO:0007669"/>
    <property type="project" value="InterPro"/>
</dbReference>
<dbReference type="KEGG" id="pbh:AAW51_3537"/>
<dbReference type="PATRIC" id="fig|413882.6.peg.3694"/>
<dbReference type="InterPro" id="IPR009057">
    <property type="entry name" value="Homeodomain-like_sf"/>
</dbReference>
<name>A0A0G3BQG2_9BURK</name>
<dbReference type="Proteomes" id="UP000035352">
    <property type="component" value="Chromosome"/>
</dbReference>
<gene>
    <name evidence="5" type="ORF">AAW51_3537</name>
</gene>
<reference evidence="5 6" key="1">
    <citation type="submission" date="2015-05" db="EMBL/GenBank/DDBJ databases">
        <authorList>
            <person name="Tang B."/>
            <person name="Yu Y."/>
        </authorList>
    </citation>
    <scope>NUCLEOTIDE SEQUENCE [LARGE SCALE GENOMIC DNA]</scope>
    <source>
        <strain evidence="5 6">DSM 7029</strain>
    </source>
</reference>
<evidence type="ECO:0000256" key="3">
    <source>
        <dbReference type="ARBA" id="ARBA00023163"/>
    </source>
</evidence>
<dbReference type="InterPro" id="IPR029062">
    <property type="entry name" value="Class_I_gatase-like"/>
</dbReference>
<dbReference type="PANTHER" id="PTHR46796">
    <property type="entry name" value="HTH-TYPE TRANSCRIPTIONAL ACTIVATOR RHAS-RELATED"/>
    <property type="match status" value="1"/>
</dbReference>
<dbReference type="OrthoDB" id="9803764at2"/>
<proteinExistence type="predicted"/>
<keyword evidence="2" id="KW-0238">DNA-binding</keyword>
<organism evidence="5 6">
    <name type="scientific">Caldimonas brevitalea</name>
    <dbReference type="NCBI Taxonomy" id="413882"/>
    <lineage>
        <taxon>Bacteria</taxon>
        <taxon>Pseudomonadati</taxon>
        <taxon>Pseudomonadota</taxon>
        <taxon>Betaproteobacteria</taxon>
        <taxon>Burkholderiales</taxon>
        <taxon>Sphaerotilaceae</taxon>
        <taxon>Caldimonas</taxon>
    </lineage>
</organism>
<evidence type="ECO:0000313" key="6">
    <source>
        <dbReference type="Proteomes" id="UP000035352"/>
    </source>
</evidence>
<keyword evidence="6" id="KW-1185">Reference proteome</keyword>